<dbReference type="InterPro" id="IPR003965">
    <property type="entry name" value="Fatty_acid_synthase"/>
</dbReference>
<dbReference type="RefSeq" id="WP_184576399.1">
    <property type="nucleotide sequence ID" value="NZ_JACHJT010000001.1"/>
</dbReference>
<evidence type="ECO:0000313" key="3">
    <source>
        <dbReference type="EMBL" id="MBB4930902.1"/>
    </source>
</evidence>
<evidence type="ECO:0000313" key="4">
    <source>
        <dbReference type="Proteomes" id="UP000523007"/>
    </source>
</evidence>
<dbReference type="InterPro" id="IPR029069">
    <property type="entry name" value="HotDog_dom_sf"/>
</dbReference>
<dbReference type="PRINTS" id="PR01483">
    <property type="entry name" value="FASYNTHASE"/>
</dbReference>
<dbReference type="Pfam" id="PF01575">
    <property type="entry name" value="MaoC_dehydratas"/>
    <property type="match status" value="1"/>
</dbReference>
<dbReference type="GO" id="GO:0006633">
    <property type="term" value="P:fatty acid biosynthetic process"/>
    <property type="evidence" value="ECO:0007669"/>
    <property type="project" value="InterPro"/>
</dbReference>
<name>A0A7W7RF88_9ACTN</name>
<reference evidence="3 4" key="1">
    <citation type="submission" date="2020-08" db="EMBL/GenBank/DDBJ databases">
        <title>Sequencing the genomes of 1000 actinobacteria strains.</title>
        <authorList>
            <person name="Klenk H.-P."/>
        </authorList>
    </citation>
    <scope>NUCLEOTIDE SEQUENCE [LARGE SCALE GENOMIC DNA]</scope>
    <source>
        <strain evidence="3 4">DSM 102030</strain>
    </source>
</reference>
<evidence type="ECO:0000256" key="1">
    <source>
        <dbReference type="ARBA" id="ARBA00005254"/>
    </source>
</evidence>
<comment type="similarity">
    <text evidence="1">Belongs to the enoyl-CoA hydratase/isomerase family.</text>
</comment>
<gene>
    <name evidence="3" type="ORF">F4561_001722</name>
</gene>
<sequence length="130" mass="13969">MNRSAEAAPGREHRVSQPTIDAFAEVSGGIAPIHTDPEYARSTPFGGTLVHGMYLVGLIERELCARAPGWDASGTVDVTFRRPVRAGEPFTIHLAGDPARDEEFGVTVRTENGTAVTGVVRGRPGRDDER</sequence>
<proteinExistence type="inferred from homology"/>
<dbReference type="Gene3D" id="3.10.129.10">
    <property type="entry name" value="Hotdog Thioesterase"/>
    <property type="match status" value="1"/>
</dbReference>
<dbReference type="GO" id="GO:0005835">
    <property type="term" value="C:fatty acid synthase complex"/>
    <property type="evidence" value="ECO:0007669"/>
    <property type="project" value="InterPro"/>
</dbReference>
<organism evidence="3 4">
    <name type="scientific">Lipingzhangella halophila</name>
    <dbReference type="NCBI Taxonomy" id="1783352"/>
    <lineage>
        <taxon>Bacteria</taxon>
        <taxon>Bacillati</taxon>
        <taxon>Actinomycetota</taxon>
        <taxon>Actinomycetes</taxon>
        <taxon>Streptosporangiales</taxon>
        <taxon>Nocardiopsidaceae</taxon>
        <taxon>Lipingzhangella</taxon>
    </lineage>
</organism>
<dbReference type="Proteomes" id="UP000523007">
    <property type="component" value="Unassembled WGS sequence"/>
</dbReference>
<dbReference type="AlphaFoldDB" id="A0A7W7RF88"/>
<dbReference type="GO" id="GO:0004312">
    <property type="term" value="F:fatty acid synthase activity"/>
    <property type="evidence" value="ECO:0007669"/>
    <property type="project" value="InterPro"/>
</dbReference>
<dbReference type="InterPro" id="IPR002539">
    <property type="entry name" value="MaoC-like_dom"/>
</dbReference>
<dbReference type="SUPFAM" id="SSF54637">
    <property type="entry name" value="Thioesterase/thiol ester dehydrase-isomerase"/>
    <property type="match status" value="1"/>
</dbReference>
<evidence type="ECO:0000259" key="2">
    <source>
        <dbReference type="Pfam" id="PF01575"/>
    </source>
</evidence>
<accession>A0A7W7RF88</accession>
<feature type="domain" description="MaoC-like" evidence="2">
    <location>
        <begin position="12"/>
        <end position="90"/>
    </location>
</feature>
<dbReference type="EMBL" id="JACHJT010000001">
    <property type="protein sequence ID" value="MBB4930902.1"/>
    <property type="molecule type" value="Genomic_DNA"/>
</dbReference>
<protein>
    <submittedName>
        <fullName evidence="3">Acyl dehydratase</fullName>
    </submittedName>
</protein>
<keyword evidence="4" id="KW-1185">Reference proteome</keyword>
<comment type="caution">
    <text evidence="3">The sequence shown here is derived from an EMBL/GenBank/DDBJ whole genome shotgun (WGS) entry which is preliminary data.</text>
</comment>